<dbReference type="STRING" id="571298.SAMN04488026_10371"/>
<dbReference type="SUPFAM" id="SSF55347">
    <property type="entry name" value="Glyceraldehyde-3-phosphate dehydrogenase-like, C-terminal domain"/>
    <property type="match status" value="1"/>
</dbReference>
<comment type="similarity">
    <text evidence="1">Belongs to the Gfo/Idh/MocA family.</text>
</comment>
<evidence type="ECO:0000256" key="1">
    <source>
        <dbReference type="ARBA" id="ARBA00010928"/>
    </source>
</evidence>
<dbReference type="EMBL" id="FNEK01000037">
    <property type="protein sequence ID" value="SDK30238.1"/>
    <property type="molecule type" value="Genomic_DNA"/>
</dbReference>
<dbReference type="InterPro" id="IPR050984">
    <property type="entry name" value="Gfo/Idh/MocA_domain"/>
</dbReference>
<organism evidence="5 6">
    <name type="scientific">Aliiruegeria lutimaris</name>
    <dbReference type="NCBI Taxonomy" id="571298"/>
    <lineage>
        <taxon>Bacteria</taxon>
        <taxon>Pseudomonadati</taxon>
        <taxon>Pseudomonadota</taxon>
        <taxon>Alphaproteobacteria</taxon>
        <taxon>Rhodobacterales</taxon>
        <taxon>Roseobacteraceae</taxon>
        <taxon>Aliiruegeria</taxon>
    </lineage>
</organism>
<protein>
    <submittedName>
        <fullName evidence="5">Predicted dehydrogenase</fullName>
    </submittedName>
</protein>
<evidence type="ECO:0000259" key="3">
    <source>
        <dbReference type="Pfam" id="PF01408"/>
    </source>
</evidence>
<dbReference type="RefSeq" id="WP_093158668.1">
    <property type="nucleotide sequence ID" value="NZ_FNEK01000037.1"/>
</dbReference>
<keyword evidence="2" id="KW-0560">Oxidoreductase</keyword>
<dbReference type="OrthoDB" id="9815825at2"/>
<reference evidence="5 6" key="1">
    <citation type="submission" date="2016-10" db="EMBL/GenBank/DDBJ databases">
        <authorList>
            <person name="de Groot N.N."/>
        </authorList>
    </citation>
    <scope>NUCLEOTIDE SEQUENCE [LARGE SCALE GENOMIC DNA]</scope>
    <source>
        <strain evidence="5 6">DSM 25294</strain>
    </source>
</reference>
<evidence type="ECO:0000313" key="5">
    <source>
        <dbReference type="EMBL" id="SDK30238.1"/>
    </source>
</evidence>
<feature type="domain" description="Gfo/Idh/MocA-like oxidoreductase N-terminal" evidence="3">
    <location>
        <begin position="4"/>
        <end position="118"/>
    </location>
</feature>
<dbReference type="GO" id="GO:0000166">
    <property type="term" value="F:nucleotide binding"/>
    <property type="evidence" value="ECO:0007669"/>
    <property type="project" value="InterPro"/>
</dbReference>
<feature type="domain" description="GFO/IDH/MocA-like oxidoreductase" evidence="4">
    <location>
        <begin position="132"/>
        <end position="245"/>
    </location>
</feature>
<dbReference type="Proteomes" id="UP000199382">
    <property type="component" value="Unassembled WGS sequence"/>
</dbReference>
<dbReference type="Gene3D" id="3.30.360.10">
    <property type="entry name" value="Dihydrodipicolinate Reductase, domain 2"/>
    <property type="match status" value="1"/>
</dbReference>
<dbReference type="InterPro" id="IPR036291">
    <property type="entry name" value="NAD(P)-bd_dom_sf"/>
</dbReference>
<dbReference type="Gene3D" id="3.40.50.720">
    <property type="entry name" value="NAD(P)-binding Rossmann-like Domain"/>
    <property type="match status" value="1"/>
</dbReference>
<evidence type="ECO:0000313" key="6">
    <source>
        <dbReference type="Proteomes" id="UP000199382"/>
    </source>
</evidence>
<dbReference type="SUPFAM" id="SSF51735">
    <property type="entry name" value="NAD(P)-binding Rossmann-fold domains"/>
    <property type="match status" value="1"/>
</dbReference>
<gene>
    <name evidence="5" type="ORF">SAMN04488026_10371</name>
</gene>
<keyword evidence="6" id="KW-1185">Reference proteome</keyword>
<dbReference type="AlphaFoldDB" id="A0A1G9ASD1"/>
<dbReference type="InterPro" id="IPR055170">
    <property type="entry name" value="GFO_IDH_MocA-like_dom"/>
</dbReference>
<sequence length="321" mass="34740">MKIIRWGILGASKFAREYMGPAIHAARGAQLAALATGSPDKAAEFEALFPGIRVHASYDALLDDPEIDAVYIPLPNNLHVEWTKKVLAAGKAVLCEKPIALAEADFDQLIAARDAAGLLAAEAYMVVHHPQWQRAKALVAEGAIGQLQHVHGAFSYNNPDPANIRNQAVTGGGALRDIGVYTLGTARFVSGEEPVSAHASITWVDGYDTTSHSLLKFPSFEMSMMLSTRLAPYQEMVFHGDAGLIRLAFPFNANVHGEAQLELITGHQTRVERWPGVNHYVLQVENFGESLRSGAPYPCPLEFSRGTQAAMDMIFAADPAP</sequence>
<dbReference type="InterPro" id="IPR000683">
    <property type="entry name" value="Gfo/Idh/MocA-like_OxRdtase_N"/>
</dbReference>
<dbReference type="Pfam" id="PF22725">
    <property type="entry name" value="GFO_IDH_MocA_C3"/>
    <property type="match status" value="1"/>
</dbReference>
<dbReference type="PANTHER" id="PTHR22604">
    <property type="entry name" value="OXIDOREDUCTASES"/>
    <property type="match status" value="1"/>
</dbReference>
<dbReference type="GO" id="GO:0016491">
    <property type="term" value="F:oxidoreductase activity"/>
    <property type="evidence" value="ECO:0007669"/>
    <property type="project" value="UniProtKB-KW"/>
</dbReference>
<dbReference type="PANTHER" id="PTHR22604:SF105">
    <property type="entry name" value="TRANS-1,2-DIHYDROBENZENE-1,2-DIOL DEHYDROGENASE"/>
    <property type="match status" value="1"/>
</dbReference>
<accession>A0A1G9ASD1</accession>
<proteinExistence type="inferred from homology"/>
<name>A0A1G9ASD1_9RHOB</name>
<evidence type="ECO:0000256" key="2">
    <source>
        <dbReference type="ARBA" id="ARBA00023002"/>
    </source>
</evidence>
<dbReference type="Pfam" id="PF01408">
    <property type="entry name" value="GFO_IDH_MocA"/>
    <property type="match status" value="1"/>
</dbReference>
<evidence type="ECO:0000259" key="4">
    <source>
        <dbReference type="Pfam" id="PF22725"/>
    </source>
</evidence>